<dbReference type="InterPro" id="IPR055277">
    <property type="entry name" value="Fanconi_A_C"/>
</dbReference>
<gene>
    <name evidence="3" type="ORF">GOODEAATRI_031929</name>
</gene>
<evidence type="ECO:0000313" key="4">
    <source>
        <dbReference type="Proteomes" id="UP001476798"/>
    </source>
</evidence>
<keyword evidence="1" id="KW-0472">Membrane</keyword>
<dbReference type="Pfam" id="PF03511">
    <property type="entry name" value="FANCA_CTD"/>
    <property type="match status" value="1"/>
</dbReference>
<keyword evidence="1" id="KW-1133">Transmembrane helix</keyword>
<comment type="caution">
    <text evidence="3">The sequence shown here is derived from an EMBL/GenBank/DDBJ whole genome shotgun (WGS) entry which is preliminary data.</text>
</comment>
<name>A0ABV0MYU5_9TELE</name>
<evidence type="ECO:0000313" key="3">
    <source>
        <dbReference type="EMBL" id="MEQ2163603.1"/>
    </source>
</evidence>
<feature type="domain" description="Fanconi anaemia group A protein C-terminal" evidence="2">
    <location>
        <begin position="130"/>
        <end position="217"/>
    </location>
</feature>
<organism evidence="3 4">
    <name type="scientific">Goodea atripinnis</name>
    <dbReference type="NCBI Taxonomy" id="208336"/>
    <lineage>
        <taxon>Eukaryota</taxon>
        <taxon>Metazoa</taxon>
        <taxon>Chordata</taxon>
        <taxon>Craniata</taxon>
        <taxon>Vertebrata</taxon>
        <taxon>Euteleostomi</taxon>
        <taxon>Actinopterygii</taxon>
        <taxon>Neopterygii</taxon>
        <taxon>Teleostei</taxon>
        <taxon>Neoteleostei</taxon>
        <taxon>Acanthomorphata</taxon>
        <taxon>Ovalentaria</taxon>
        <taxon>Atherinomorphae</taxon>
        <taxon>Cyprinodontiformes</taxon>
        <taxon>Goodeidae</taxon>
        <taxon>Goodea</taxon>
    </lineage>
</organism>
<reference evidence="3 4" key="1">
    <citation type="submission" date="2021-06" db="EMBL/GenBank/DDBJ databases">
        <authorList>
            <person name="Palmer J.M."/>
        </authorList>
    </citation>
    <scope>NUCLEOTIDE SEQUENCE [LARGE SCALE GENOMIC DNA]</scope>
    <source>
        <strain evidence="3 4">GA_2019</strain>
        <tissue evidence="3">Muscle</tissue>
    </source>
</reference>
<protein>
    <recommendedName>
        <fullName evidence="2">Fanconi anaemia group A protein C-terminal domain-containing protein</fullName>
    </recommendedName>
</protein>
<keyword evidence="4" id="KW-1185">Reference proteome</keyword>
<evidence type="ECO:0000259" key="2">
    <source>
        <dbReference type="Pfam" id="PF03511"/>
    </source>
</evidence>
<feature type="non-terminal residue" evidence="3">
    <location>
        <position position="218"/>
    </location>
</feature>
<dbReference type="EMBL" id="JAHRIO010015681">
    <property type="protein sequence ID" value="MEQ2163603.1"/>
    <property type="molecule type" value="Genomic_DNA"/>
</dbReference>
<accession>A0ABV0MYU5</accession>
<sequence length="218" mass="23841">MEVNGSNEKVLIKMVKHGCVCVCSAGGSSCLRSCFLCGLVYVMESLFQSSCSSSQTVDGGPAGKTRVPVVTKSLLKTSEGDTTETFTVLHRNIFLLNTKWIALSSVLLLFVVCSLSQGLVIQMPPAAVLICAASMHGAYRGCEEQQQSFSDVLNALKPETEAKHQQVLVSLLFLCMRDYLSGLLYPQGKSFEKSKYFCSELLTLLVNSTDWLLIFRSN</sequence>
<proteinExistence type="predicted"/>
<dbReference type="Proteomes" id="UP001476798">
    <property type="component" value="Unassembled WGS sequence"/>
</dbReference>
<evidence type="ECO:0000256" key="1">
    <source>
        <dbReference type="SAM" id="Phobius"/>
    </source>
</evidence>
<keyword evidence="1" id="KW-0812">Transmembrane</keyword>
<feature type="transmembrane region" description="Helical" evidence="1">
    <location>
        <begin position="100"/>
        <end position="121"/>
    </location>
</feature>